<keyword evidence="3" id="KW-0812">Transmembrane</keyword>
<keyword evidence="3" id="KW-0472">Membrane</keyword>
<evidence type="ECO:0000256" key="3">
    <source>
        <dbReference type="SAM" id="Phobius"/>
    </source>
</evidence>
<dbReference type="RefSeq" id="WP_153463904.1">
    <property type="nucleotide sequence ID" value="NZ_WBOF01000001.1"/>
</dbReference>
<feature type="transmembrane region" description="Helical" evidence="3">
    <location>
        <begin position="98"/>
        <end position="117"/>
    </location>
</feature>
<feature type="domain" description="Putative zinc-finger" evidence="4">
    <location>
        <begin position="9"/>
        <end position="36"/>
    </location>
</feature>
<dbReference type="Pfam" id="PF13490">
    <property type="entry name" value="zf-HC2"/>
    <property type="match status" value="1"/>
</dbReference>
<evidence type="ECO:0000259" key="4">
    <source>
        <dbReference type="Pfam" id="PF13490"/>
    </source>
</evidence>
<keyword evidence="3" id="KW-1133">Transmembrane helix</keyword>
<protein>
    <submittedName>
        <fullName evidence="5">Zf-HC2 domain-containing protein</fullName>
    </submittedName>
</protein>
<dbReference type="InterPro" id="IPR027383">
    <property type="entry name" value="Znf_put"/>
</dbReference>
<keyword evidence="1" id="KW-0805">Transcription regulation</keyword>
<dbReference type="Gene3D" id="1.10.10.1320">
    <property type="entry name" value="Anti-sigma factor, zinc-finger domain"/>
    <property type="match status" value="1"/>
</dbReference>
<dbReference type="EMBL" id="WBOF01000001">
    <property type="protein sequence ID" value="MQS14800.1"/>
    <property type="molecule type" value="Genomic_DNA"/>
</dbReference>
<dbReference type="OrthoDB" id="5185837at2"/>
<comment type="caution">
    <text evidence="5">The sequence shown here is derived from an EMBL/GenBank/DDBJ whole genome shotgun (WGS) entry which is preliminary data.</text>
</comment>
<dbReference type="Proteomes" id="UP000450000">
    <property type="component" value="Unassembled WGS sequence"/>
</dbReference>
<evidence type="ECO:0000256" key="2">
    <source>
        <dbReference type="ARBA" id="ARBA00023163"/>
    </source>
</evidence>
<name>A0A6N7KTE9_9ACTN</name>
<keyword evidence="2" id="KW-0804">Transcription</keyword>
<evidence type="ECO:0000313" key="6">
    <source>
        <dbReference type="Proteomes" id="UP000450000"/>
    </source>
</evidence>
<dbReference type="AlphaFoldDB" id="A0A6N7KTE9"/>
<keyword evidence="6" id="KW-1185">Reference proteome</keyword>
<organism evidence="5 6">
    <name type="scientific">Streptomyces kaniharaensis</name>
    <dbReference type="NCBI Taxonomy" id="212423"/>
    <lineage>
        <taxon>Bacteria</taxon>
        <taxon>Bacillati</taxon>
        <taxon>Actinomycetota</taxon>
        <taxon>Actinomycetes</taxon>
        <taxon>Kitasatosporales</taxon>
        <taxon>Streptomycetaceae</taxon>
        <taxon>Streptomyces</taxon>
    </lineage>
</organism>
<evidence type="ECO:0000313" key="5">
    <source>
        <dbReference type="EMBL" id="MQS14800.1"/>
    </source>
</evidence>
<proteinExistence type="predicted"/>
<dbReference type="InterPro" id="IPR041916">
    <property type="entry name" value="Anti_sigma_zinc_sf"/>
</dbReference>
<reference evidence="5 6" key="1">
    <citation type="submission" date="2019-09" db="EMBL/GenBank/DDBJ databases">
        <title>Genome Sequences of Streptomyces kaniharaensis ATCC 21070.</title>
        <authorList>
            <person name="Zhu W."/>
            <person name="De Crecy-Lagard V."/>
            <person name="Richards N.G."/>
        </authorList>
    </citation>
    <scope>NUCLEOTIDE SEQUENCE [LARGE SCALE GENOMIC DNA]</scope>
    <source>
        <strain evidence="5 6">SF-557</strain>
    </source>
</reference>
<gene>
    <name evidence="5" type="ORF">F7Q99_21680</name>
</gene>
<sequence length="247" mass="25554">MNRSPACADLGAYVLGGLDGPETDGFEEHLLGCEQCLSEIGSFQSVRDLLLPLVGQPLEPAVAGESRTPVAGPPGDDLLHELLRDVARERHRATWRTVAALTAAAALLVALPFVALWSGSGRPVAGGPATSMPSPAAMLMMTGEQHTATDAVTGVTGAVGLEDKAWGTHVALQLSGVDGPLVCSLVAVSKSGEREPVTNWSVPSPGYGVAGHPDPLVVHGGTSLTRPQLDHFEVRTADGRRLVSVPV</sequence>
<accession>A0A6N7KTE9</accession>
<evidence type="ECO:0000256" key="1">
    <source>
        <dbReference type="ARBA" id="ARBA00023015"/>
    </source>
</evidence>